<proteinExistence type="predicted"/>
<dbReference type="OrthoDB" id="4929247at2"/>
<dbReference type="Proteomes" id="UP000033448">
    <property type="component" value="Unassembled WGS sequence"/>
</dbReference>
<evidence type="ECO:0000313" key="5">
    <source>
        <dbReference type="Proteomes" id="UP000033448"/>
    </source>
</evidence>
<dbReference type="PANTHER" id="PTHR47893">
    <property type="entry name" value="REGULATORY PROTEIN PCHR"/>
    <property type="match status" value="1"/>
</dbReference>
<name>A0A0F0KW23_9MICO</name>
<dbReference type="SUPFAM" id="SSF46689">
    <property type="entry name" value="Homeodomain-like"/>
    <property type="match status" value="1"/>
</dbReference>
<dbReference type="GO" id="GO:0043565">
    <property type="term" value="F:sequence-specific DNA binding"/>
    <property type="evidence" value="ECO:0007669"/>
    <property type="project" value="InterPro"/>
</dbReference>
<organism evidence="4 5">
    <name type="scientific">Microbacterium azadirachtae</name>
    <dbReference type="NCBI Taxonomy" id="582680"/>
    <lineage>
        <taxon>Bacteria</taxon>
        <taxon>Bacillati</taxon>
        <taxon>Actinomycetota</taxon>
        <taxon>Actinomycetes</taxon>
        <taxon>Micrococcales</taxon>
        <taxon>Microbacteriaceae</taxon>
        <taxon>Microbacterium</taxon>
    </lineage>
</organism>
<dbReference type="PANTHER" id="PTHR47893:SF1">
    <property type="entry name" value="REGULATORY PROTEIN PCHR"/>
    <property type="match status" value="1"/>
</dbReference>
<reference evidence="4 5" key="1">
    <citation type="submission" date="2015-02" db="EMBL/GenBank/DDBJ databases">
        <title>Draft genome sequences of ten Microbacterium spp. with emphasis on heavy metal contaminated environments.</title>
        <authorList>
            <person name="Corretto E."/>
        </authorList>
    </citation>
    <scope>NUCLEOTIDE SEQUENCE [LARGE SCALE GENOMIC DNA]</scope>
    <source>
        <strain evidence="4 5">DSM 23848</strain>
    </source>
</reference>
<gene>
    <name evidence="4" type="ORF">RL72_01776</name>
</gene>
<protein>
    <submittedName>
        <fullName evidence="4">DNA-binding transcriptional activator FeaR</fullName>
    </submittedName>
</protein>
<dbReference type="GO" id="GO:0003700">
    <property type="term" value="F:DNA-binding transcription factor activity"/>
    <property type="evidence" value="ECO:0007669"/>
    <property type="project" value="InterPro"/>
</dbReference>
<dbReference type="InterPro" id="IPR009057">
    <property type="entry name" value="Homeodomain-like_sf"/>
</dbReference>
<keyword evidence="2" id="KW-0804">Transcription</keyword>
<dbReference type="RefSeq" id="WP_045250476.1">
    <property type="nucleotide sequence ID" value="NZ_JYIT01000074.1"/>
</dbReference>
<dbReference type="AlphaFoldDB" id="A0A0F0KW23"/>
<keyword evidence="1" id="KW-0805">Transcription regulation</keyword>
<dbReference type="Gene3D" id="1.10.10.60">
    <property type="entry name" value="Homeodomain-like"/>
    <property type="match status" value="1"/>
</dbReference>
<evidence type="ECO:0000313" key="4">
    <source>
        <dbReference type="EMBL" id="KJL24285.1"/>
    </source>
</evidence>
<evidence type="ECO:0000256" key="1">
    <source>
        <dbReference type="ARBA" id="ARBA00023015"/>
    </source>
</evidence>
<evidence type="ECO:0000259" key="3">
    <source>
        <dbReference type="PROSITE" id="PS01124"/>
    </source>
</evidence>
<sequence>MDPLNTYFAEQLLGEMIIGATLGAAGAQRLQRTVHGDTYTEAMSLVSTRYMDPDFTSGKLANLLGTSPRRLQQIFAGKGLRVKDAIRDRRLTEARRLLADSNHRPTSIEQIAQISGFGDALRMRRAFQAVQLPTPTAYRAAALRAASAGNGRPGSSG</sequence>
<dbReference type="EMBL" id="JYIT01000074">
    <property type="protein sequence ID" value="KJL24285.1"/>
    <property type="molecule type" value="Genomic_DNA"/>
</dbReference>
<comment type="caution">
    <text evidence="4">The sequence shown here is derived from an EMBL/GenBank/DDBJ whole genome shotgun (WGS) entry which is preliminary data.</text>
</comment>
<dbReference type="InterPro" id="IPR053142">
    <property type="entry name" value="PchR_regulatory_protein"/>
</dbReference>
<dbReference type="SMART" id="SM00342">
    <property type="entry name" value="HTH_ARAC"/>
    <property type="match status" value="1"/>
</dbReference>
<dbReference type="InterPro" id="IPR018060">
    <property type="entry name" value="HTH_AraC"/>
</dbReference>
<feature type="domain" description="HTH araC/xylS-type" evidence="3">
    <location>
        <begin position="40"/>
        <end position="141"/>
    </location>
</feature>
<accession>A0A0F0KW23</accession>
<dbReference type="Pfam" id="PF12833">
    <property type="entry name" value="HTH_18"/>
    <property type="match status" value="1"/>
</dbReference>
<keyword evidence="4" id="KW-0238">DNA-binding</keyword>
<keyword evidence="5" id="KW-1185">Reference proteome</keyword>
<dbReference type="PROSITE" id="PS01124">
    <property type="entry name" value="HTH_ARAC_FAMILY_2"/>
    <property type="match status" value="1"/>
</dbReference>
<evidence type="ECO:0000256" key="2">
    <source>
        <dbReference type="ARBA" id="ARBA00023163"/>
    </source>
</evidence>